<evidence type="ECO:0000313" key="2">
    <source>
        <dbReference type="Proteomes" id="UP001172680"/>
    </source>
</evidence>
<protein>
    <submittedName>
        <fullName evidence="1">Uncharacterized protein</fullName>
    </submittedName>
</protein>
<dbReference type="Proteomes" id="UP001172680">
    <property type="component" value="Unassembled WGS sequence"/>
</dbReference>
<sequence length="239" mass="26893">MADFKFTNSPLSYNSLRLDIVLAEKGITSYETVPADLMTGSHKTPEFLAKSPFGNVPLYEESNGLVIYESRAIARYLALKYENVGPKLLPDFKQDPKAWAAVEQALQVEAMKFEAYASSLVFQKLLAPIIGAPQDQSQIDRCHKYLHQNLDVVDGILAKQKYMAGDAYTLADINWMPQVYILFFAGEGELFSSRKNLARWWDEVSAREAWKKALKPYDDMNRAMMEGMKEKFAAAAAAA</sequence>
<name>A0ACC2ZKS1_9PEZI</name>
<reference evidence="1" key="1">
    <citation type="submission" date="2022-10" db="EMBL/GenBank/DDBJ databases">
        <title>Culturing micro-colonial fungi from biological soil crusts in the Mojave desert and describing Neophaeococcomyces mojavensis, and introducing the new genera and species Taxawa tesnikishii.</title>
        <authorList>
            <person name="Kurbessoian T."/>
            <person name="Stajich J.E."/>
        </authorList>
    </citation>
    <scope>NUCLEOTIDE SEQUENCE</scope>
    <source>
        <strain evidence="1">JES_115</strain>
    </source>
</reference>
<evidence type="ECO:0000313" key="1">
    <source>
        <dbReference type="EMBL" id="KAJ9648180.1"/>
    </source>
</evidence>
<accession>A0ACC2ZKS1</accession>
<keyword evidence="2" id="KW-1185">Reference proteome</keyword>
<organism evidence="1 2">
    <name type="scientific">Coniosporium tulheliwenetii</name>
    <dbReference type="NCBI Taxonomy" id="3383036"/>
    <lineage>
        <taxon>Eukaryota</taxon>
        <taxon>Fungi</taxon>
        <taxon>Dikarya</taxon>
        <taxon>Ascomycota</taxon>
        <taxon>Pezizomycotina</taxon>
        <taxon>Dothideomycetes</taxon>
        <taxon>Dothideomycetes incertae sedis</taxon>
        <taxon>Coniosporium</taxon>
    </lineage>
</organism>
<dbReference type="EMBL" id="JAPDRP010000004">
    <property type="protein sequence ID" value="KAJ9648180.1"/>
    <property type="molecule type" value="Genomic_DNA"/>
</dbReference>
<comment type="caution">
    <text evidence="1">The sequence shown here is derived from an EMBL/GenBank/DDBJ whole genome shotgun (WGS) entry which is preliminary data.</text>
</comment>
<gene>
    <name evidence="1" type="ORF">H2199_001958</name>
</gene>
<proteinExistence type="predicted"/>